<dbReference type="STRING" id="69322.SAMN05443669_102629"/>
<gene>
    <name evidence="1" type="ORF">SAMN05443669_102629</name>
</gene>
<dbReference type="Proteomes" id="UP000184260">
    <property type="component" value="Unassembled WGS sequence"/>
</dbReference>
<dbReference type="RefSeq" id="WP_073354223.1">
    <property type="nucleotide sequence ID" value="NZ_FRBU01000026.1"/>
</dbReference>
<dbReference type="OrthoDB" id="1348281at2"/>
<protein>
    <submittedName>
        <fullName evidence="1">Uncharacterized protein</fullName>
    </submittedName>
</protein>
<dbReference type="AlphaFoldDB" id="A0A1M7H430"/>
<accession>A0A1M7H430</accession>
<evidence type="ECO:0000313" key="2">
    <source>
        <dbReference type="Proteomes" id="UP000184260"/>
    </source>
</evidence>
<evidence type="ECO:0000313" key="1">
    <source>
        <dbReference type="EMBL" id="SHM23365.1"/>
    </source>
</evidence>
<organism evidence="1 2">
    <name type="scientific">Flavobacterium xanthum</name>
    <dbReference type="NCBI Taxonomy" id="69322"/>
    <lineage>
        <taxon>Bacteria</taxon>
        <taxon>Pseudomonadati</taxon>
        <taxon>Bacteroidota</taxon>
        <taxon>Flavobacteriia</taxon>
        <taxon>Flavobacteriales</taxon>
        <taxon>Flavobacteriaceae</taxon>
        <taxon>Flavobacterium</taxon>
    </lineage>
</organism>
<sequence>MMFEKGHLFYFKEYIFKNGNEPKNKFFLVLKTIENGFIAAILPTKVESLHANIEKNHGCISFPEKCICCYYIPKDVVVTNNNFSFKLDTYLYAQYVFDESEVNLLSTYQIEDIEFKGKLTDEEFDKIIDCFSNSALLPRKFRKDQFKL</sequence>
<name>A0A1M7H430_9FLAO</name>
<dbReference type="EMBL" id="FRBU01000026">
    <property type="protein sequence ID" value="SHM23365.1"/>
    <property type="molecule type" value="Genomic_DNA"/>
</dbReference>
<proteinExistence type="predicted"/>
<reference evidence="2" key="1">
    <citation type="submission" date="2016-11" db="EMBL/GenBank/DDBJ databases">
        <authorList>
            <person name="Varghese N."/>
            <person name="Submissions S."/>
        </authorList>
    </citation>
    <scope>NUCLEOTIDE SEQUENCE [LARGE SCALE GENOMIC DNA]</scope>
    <source>
        <strain evidence="2">DSM 3661</strain>
    </source>
</reference>
<keyword evidence="2" id="KW-1185">Reference proteome</keyword>